<evidence type="ECO:0000256" key="1">
    <source>
        <dbReference type="SAM" id="Coils"/>
    </source>
</evidence>
<dbReference type="SUPFAM" id="SSF52047">
    <property type="entry name" value="RNI-like"/>
    <property type="match status" value="1"/>
</dbReference>
<evidence type="ECO:0008006" key="4">
    <source>
        <dbReference type="Google" id="ProtNLM"/>
    </source>
</evidence>
<dbReference type="Proteomes" id="UP000559256">
    <property type="component" value="Unassembled WGS sequence"/>
</dbReference>
<evidence type="ECO:0000313" key="2">
    <source>
        <dbReference type="EMBL" id="KAF5357693.1"/>
    </source>
</evidence>
<dbReference type="OrthoDB" id="3156934at2759"/>
<protein>
    <recommendedName>
        <fullName evidence="4">F-box domain-containing protein</fullName>
    </recommendedName>
</protein>
<name>A0A8H5G3L1_9AGAR</name>
<sequence>MSKGFVGRVAAISTDIELLDQKIQRQEEEVRQLKTQRNTLALISMLPPEILSQAFLYCITFDDKRYCGAYRWPWIQISHVCSHWRNVALGCPALWSCLEFSCPAWVPEMLQRSKMAPLSVKVTAEDFFNTKVKDAIETTLQQVSRVSDLMLCMPGGEKSMAELLVTGMRQAAPLLRSLSLSTSISAWTRGPVTLPLEFVDGDAPRLKHLELRNFHLPWDSALLKNLTSLKIFHTSTGSAPSLQQLTDVLARMPGLEILELKDVLPICKSTTPVDTVPLPHLHRIKLDGDTVSVALLLDHISFPSTTQMHFVCVVGNIDSNALIDKASALLSPLSKIRSRLSEPSSSHSQHKPSTLNITSTYAELHIVAGRCCDGSSAPNSAPPWLDLTMKGTIAVSTKKGELAAKILEALSPLTSIRHLTLNAPHNFFAVKTFAKVISSLNQVHVFHAEGPCVSDVFKGLQLLRKGMDRVLIFPSLKVLTLTSVDFDPNREEEYEVVDQLQTVLMSRYEAKAEIRSLTLKTCSRLSSHDVQQLRDICVSVRWDGIEDFEDEDEDEEDMFDYDDMMDDSDDDDLMYFGGPVSFPAQWWYPGL</sequence>
<feature type="coiled-coil region" evidence="1">
    <location>
        <begin position="9"/>
        <end position="43"/>
    </location>
</feature>
<gene>
    <name evidence="2" type="ORF">D9758_007485</name>
</gene>
<evidence type="ECO:0000313" key="3">
    <source>
        <dbReference type="Proteomes" id="UP000559256"/>
    </source>
</evidence>
<accession>A0A8H5G3L1</accession>
<keyword evidence="1" id="KW-0175">Coiled coil</keyword>
<dbReference type="AlphaFoldDB" id="A0A8H5G3L1"/>
<proteinExistence type="predicted"/>
<dbReference type="EMBL" id="JAACJM010000050">
    <property type="protein sequence ID" value="KAF5357693.1"/>
    <property type="molecule type" value="Genomic_DNA"/>
</dbReference>
<reference evidence="2 3" key="1">
    <citation type="journal article" date="2020" name="ISME J.">
        <title>Uncovering the hidden diversity of litter-decomposition mechanisms in mushroom-forming fungi.</title>
        <authorList>
            <person name="Floudas D."/>
            <person name="Bentzer J."/>
            <person name="Ahren D."/>
            <person name="Johansson T."/>
            <person name="Persson P."/>
            <person name="Tunlid A."/>
        </authorList>
    </citation>
    <scope>NUCLEOTIDE SEQUENCE [LARGE SCALE GENOMIC DNA]</scope>
    <source>
        <strain evidence="2 3">CBS 291.85</strain>
    </source>
</reference>
<keyword evidence="3" id="KW-1185">Reference proteome</keyword>
<organism evidence="2 3">
    <name type="scientific">Tetrapyrgos nigripes</name>
    <dbReference type="NCBI Taxonomy" id="182062"/>
    <lineage>
        <taxon>Eukaryota</taxon>
        <taxon>Fungi</taxon>
        <taxon>Dikarya</taxon>
        <taxon>Basidiomycota</taxon>
        <taxon>Agaricomycotina</taxon>
        <taxon>Agaricomycetes</taxon>
        <taxon>Agaricomycetidae</taxon>
        <taxon>Agaricales</taxon>
        <taxon>Marasmiineae</taxon>
        <taxon>Marasmiaceae</taxon>
        <taxon>Tetrapyrgos</taxon>
    </lineage>
</organism>
<dbReference type="Gene3D" id="1.20.1280.50">
    <property type="match status" value="1"/>
</dbReference>
<comment type="caution">
    <text evidence="2">The sequence shown here is derived from an EMBL/GenBank/DDBJ whole genome shotgun (WGS) entry which is preliminary data.</text>
</comment>